<feature type="signal peptide" evidence="16">
    <location>
        <begin position="1"/>
        <end position="16"/>
    </location>
</feature>
<evidence type="ECO:0000256" key="9">
    <source>
        <dbReference type="ARBA" id="ARBA00022801"/>
    </source>
</evidence>
<evidence type="ECO:0000313" key="19">
    <source>
        <dbReference type="Proteomes" id="UP000053558"/>
    </source>
</evidence>
<keyword evidence="9 15" id="KW-0378">Hydrolase</keyword>
<keyword evidence="6 15" id="KW-0645">Protease</keyword>
<dbReference type="InterPro" id="IPR015366">
    <property type="entry name" value="S53_propep"/>
</dbReference>
<dbReference type="PANTHER" id="PTHR14218:SF15">
    <property type="entry name" value="TRIPEPTIDYL-PEPTIDASE 1"/>
    <property type="match status" value="1"/>
</dbReference>
<dbReference type="InterPro" id="IPR050819">
    <property type="entry name" value="Tripeptidyl-peptidase_I"/>
</dbReference>
<dbReference type="CDD" id="cd11377">
    <property type="entry name" value="Pro-peptidase_S53"/>
    <property type="match status" value="1"/>
</dbReference>
<dbReference type="OMA" id="EKHAWVE"/>
<keyword evidence="7 15" id="KW-0479">Metal-binding</keyword>
<evidence type="ECO:0000256" key="7">
    <source>
        <dbReference type="ARBA" id="ARBA00022723"/>
    </source>
</evidence>
<feature type="chain" id="PRO_5024278631" description="tripeptidyl-peptidase II" evidence="16">
    <location>
        <begin position="17"/>
        <end position="589"/>
    </location>
</feature>
<protein>
    <recommendedName>
        <fullName evidence="4">tripeptidyl-peptidase II</fullName>
        <ecNumber evidence="4">3.4.14.10</ecNumber>
    </recommendedName>
</protein>
<evidence type="ECO:0000256" key="13">
    <source>
        <dbReference type="ARBA" id="ARBA00023145"/>
    </source>
</evidence>
<evidence type="ECO:0000256" key="3">
    <source>
        <dbReference type="ARBA" id="ARBA00004239"/>
    </source>
</evidence>
<keyword evidence="11 15" id="KW-0106">Calcium</keyword>
<evidence type="ECO:0000256" key="4">
    <source>
        <dbReference type="ARBA" id="ARBA00012462"/>
    </source>
</evidence>
<dbReference type="InterPro" id="IPR000209">
    <property type="entry name" value="Peptidase_S8/S53_dom"/>
</dbReference>
<evidence type="ECO:0000256" key="11">
    <source>
        <dbReference type="ARBA" id="ARBA00022837"/>
    </source>
</evidence>
<evidence type="ECO:0000256" key="10">
    <source>
        <dbReference type="ARBA" id="ARBA00022825"/>
    </source>
</evidence>
<dbReference type="CDD" id="cd04056">
    <property type="entry name" value="Peptidases_S53"/>
    <property type="match status" value="1"/>
</dbReference>
<feature type="active site" description="Charge relay system" evidence="15">
    <location>
        <position position="293"/>
    </location>
</feature>
<keyword evidence="8 16" id="KW-0732">Signal</keyword>
<name>A0A5M3MBL7_CONPW</name>
<dbReference type="GO" id="GO:0046872">
    <property type="term" value="F:metal ion binding"/>
    <property type="evidence" value="ECO:0007669"/>
    <property type="project" value="UniProtKB-UniRule"/>
</dbReference>
<dbReference type="InterPro" id="IPR030400">
    <property type="entry name" value="Sedolisin_dom"/>
</dbReference>
<evidence type="ECO:0000256" key="15">
    <source>
        <dbReference type="PROSITE-ProRule" id="PRU01032"/>
    </source>
</evidence>
<dbReference type="Pfam" id="PF09286">
    <property type="entry name" value="Pro-kuma_activ"/>
    <property type="match status" value="1"/>
</dbReference>
<comment type="function">
    <text evidence="2">Secreted tripeptidyl-peptidase which degrades proteins at acidic pHs and is involved in virulence.</text>
</comment>
<evidence type="ECO:0000256" key="12">
    <source>
        <dbReference type="ARBA" id="ARBA00023026"/>
    </source>
</evidence>
<evidence type="ECO:0000256" key="1">
    <source>
        <dbReference type="ARBA" id="ARBA00001910"/>
    </source>
</evidence>
<comment type="subcellular location">
    <subcellularLocation>
        <location evidence="3">Secreted</location>
        <location evidence="3">Extracellular space</location>
    </subcellularLocation>
</comment>
<dbReference type="GO" id="GO:0008240">
    <property type="term" value="F:tripeptidyl-peptidase activity"/>
    <property type="evidence" value="ECO:0007669"/>
    <property type="project" value="UniProtKB-EC"/>
</dbReference>
<feature type="active site" description="Charge relay system" evidence="15">
    <location>
        <position position="506"/>
    </location>
</feature>
<comment type="catalytic activity">
    <reaction evidence="1">
        <text>Release of an N-terminal tripeptide from a polypeptide.</text>
        <dbReference type="EC" id="3.4.14.10"/>
    </reaction>
</comment>
<dbReference type="SUPFAM" id="SSF52743">
    <property type="entry name" value="Subtilisin-like"/>
    <property type="match status" value="1"/>
</dbReference>
<dbReference type="SMART" id="SM00944">
    <property type="entry name" value="Pro-kuma_activ"/>
    <property type="match status" value="1"/>
</dbReference>
<dbReference type="Pfam" id="PF00082">
    <property type="entry name" value="Peptidase_S8"/>
    <property type="match status" value="1"/>
</dbReference>
<feature type="binding site" evidence="15">
    <location>
        <position position="548"/>
    </location>
    <ligand>
        <name>Ca(2+)</name>
        <dbReference type="ChEBI" id="CHEBI:29108"/>
    </ligand>
</feature>
<dbReference type="PANTHER" id="PTHR14218">
    <property type="entry name" value="PROTEASE S8 TRIPEPTIDYL PEPTIDASE I CLN2"/>
    <property type="match status" value="1"/>
</dbReference>
<keyword evidence="13" id="KW-0865">Zymogen</keyword>
<dbReference type="AlphaFoldDB" id="A0A5M3MBL7"/>
<dbReference type="EMBL" id="JH711586">
    <property type="protein sequence ID" value="EIW76284.1"/>
    <property type="molecule type" value="Genomic_DNA"/>
</dbReference>
<evidence type="ECO:0000256" key="5">
    <source>
        <dbReference type="ARBA" id="ARBA00022525"/>
    </source>
</evidence>
<dbReference type="PROSITE" id="PS51695">
    <property type="entry name" value="SEDOLISIN"/>
    <property type="match status" value="1"/>
</dbReference>
<evidence type="ECO:0000256" key="16">
    <source>
        <dbReference type="SAM" id="SignalP"/>
    </source>
</evidence>
<keyword evidence="19" id="KW-1185">Reference proteome</keyword>
<dbReference type="SUPFAM" id="SSF54897">
    <property type="entry name" value="Protease propeptides/inhibitors"/>
    <property type="match status" value="1"/>
</dbReference>
<evidence type="ECO:0000256" key="14">
    <source>
        <dbReference type="ARBA" id="ARBA00023180"/>
    </source>
</evidence>
<accession>A0A5M3MBL7</accession>
<feature type="binding site" evidence="15">
    <location>
        <position position="569"/>
    </location>
    <ligand>
        <name>Ca(2+)</name>
        <dbReference type="ChEBI" id="CHEBI:29108"/>
    </ligand>
</feature>
<feature type="binding site" evidence="15">
    <location>
        <position position="567"/>
    </location>
    <ligand>
        <name>Ca(2+)</name>
        <dbReference type="ChEBI" id="CHEBI:29108"/>
    </ligand>
</feature>
<dbReference type="RefSeq" id="XP_007773530.1">
    <property type="nucleotide sequence ID" value="XM_007775340.1"/>
</dbReference>
<evidence type="ECO:0000256" key="8">
    <source>
        <dbReference type="ARBA" id="ARBA00022729"/>
    </source>
</evidence>
<organism evidence="18 19">
    <name type="scientific">Coniophora puteana (strain RWD-64-598)</name>
    <name type="common">Brown rot fungus</name>
    <dbReference type="NCBI Taxonomy" id="741705"/>
    <lineage>
        <taxon>Eukaryota</taxon>
        <taxon>Fungi</taxon>
        <taxon>Dikarya</taxon>
        <taxon>Basidiomycota</taxon>
        <taxon>Agaricomycotina</taxon>
        <taxon>Agaricomycetes</taxon>
        <taxon>Agaricomycetidae</taxon>
        <taxon>Boletales</taxon>
        <taxon>Coniophorineae</taxon>
        <taxon>Coniophoraceae</taxon>
        <taxon>Coniophora</taxon>
    </lineage>
</organism>
<keyword evidence="14" id="KW-0325">Glycoprotein</keyword>
<sequence>MRSAWLTLVAAALAYAAAPSFRGCENKVKDSLHGVPQGWVQQAPAPQDQLIQLKIALAQPSAHELEKHIVEASDPAHERYGQFLSKEEAHELMAPEQGSVDIVREWLATHGLGEEHLYNSAAGDMVTIRVPVAVAESMLDTKFHVYTHAASGDSAIRTTAYSLPELLHDHVSFVQPTTMYARFKPMRSTMHFAGGVKATLAAGSVKSAAGQDVDASCNDEITLSCLQQLYNFGDYKPSTNTTLAVTGYLEEYANNADFQQFLGDDSANFTTTLVNGGKNDQDPSAAGGEANLDVQYAFGVAQPLAGTFYSTAGTPPFTPDKNEPTNGNEPYIDWLDFVLNQTSLPSVISTSYGDDEQTVPVDYAQRVCQGFQTLGSRGVSVTFSSGDSGVGDGSSDPSSTTCIANNGTNAIKFLPAFPASCPYVTTVGATQNVPEVAASFSGGGFSNIFARPSYQDDAVSAFLTGLGDTYAGLYNASGRAYPDVSAQGVNFDIVLGGSHTGVSGTSCSSPAFAGVVALVNDARVAAGKATLGFLNPLLYGAGAGAFNDITSGNNPGCGTEGFSAGTGWDPVTGLGTPDFDKLKTVALDN</sequence>
<dbReference type="EC" id="3.4.14.10" evidence="4"/>
<dbReference type="FunFam" id="3.40.50.200:FF:000015">
    <property type="entry name" value="Tripeptidyl peptidase A"/>
    <property type="match status" value="1"/>
</dbReference>
<keyword evidence="12" id="KW-0843">Virulence</keyword>
<dbReference type="InterPro" id="IPR023828">
    <property type="entry name" value="Peptidase_S8_Ser-AS"/>
</dbReference>
<dbReference type="InterPro" id="IPR036852">
    <property type="entry name" value="Peptidase_S8/S53_dom_sf"/>
</dbReference>
<dbReference type="Gene3D" id="3.40.50.200">
    <property type="entry name" value="Peptidase S8/S53 domain"/>
    <property type="match status" value="1"/>
</dbReference>
<feature type="binding site" evidence="15">
    <location>
        <position position="549"/>
    </location>
    <ligand>
        <name>Ca(2+)</name>
        <dbReference type="ChEBI" id="CHEBI:29108"/>
    </ligand>
</feature>
<evidence type="ECO:0000256" key="6">
    <source>
        <dbReference type="ARBA" id="ARBA00022670"/>
    </source>
</evidence>
<keyword evidence="5" id="KW-0964">Secreted</keyword>
<dbReference type="OrthoDB" id="409122at2759"/>
<dbReference type="GO" id="GO:0004252">
    <property type="term" value="F:serine-type endopeptidase activity"/>
    <property type="evidence" value="ECO:0007669"/>
    <property type="project" value="UniProtKB-UniRule"/>
</dbReference>
<dbReference type="KEGG" id="cput:CONPUDRAFT_146770"/>
<evidence type="ECO:0000259" key="17">
    <source>
        <dbReference type="PROSITE" id="PS51695"/>
    </source>
</evidence>
<evidence type="ECO:0000313" key="18">
    <source>
        <dbReference type="EMBL" id="EIW76284.1"/>
    </source>
</evidence>
<dbReference type="PROSITE" id="PS00138">
    <property type="entry name" value="SUBTILASE_SER"/>
    <property type="match status" value="1"/>
</dbReference>
<reference evidence="19" key="1">
    <citation type="journal article" date="2012" name="Science">
        <title>The Paleozoic origin of enzymatic lignin decomposition reconstructed from 31 fungal genomes.</title>
        <authorList>
            <person name="Floudas D."/>
            <person name="Binder M."/>
            <person name="Riley R."/>
            <person name="Barry K."/>
            <person name="Blanchette R.A."/>
            <person name="Henrissat B."/>
            <person name="Martinez A.T."/>
            <person name="Otillar R."/>
            <person name="Spatafora J.W."/>
            <person name="Yadav J.S."/>
            <person name="Aerts A."/>
            <person name="Benoit I."/>
            <person name="Boyd A."/>
            <person name="Carlson A."/>
            <person name="Copeland A."/>
            <person name="Coutinho P.M."/>
            <person name="de Vries R.P."/>
            <person name="Ferreira P."/>
            <person name="Findley K."/>
            <person name="Foster B."/>
            <person name="Gaskell J."/>
            <person name="Glotzer D."/>
            <person name="Gorecki P."/>
            <person name="Heitman J."/>
            <person name="Hesse C."/>
            <person name="Hori C."/>
            <person name="Igarashi K."/>
            <person name="Jurgens J.A."/>
            <person name="Kallen N."/>
            <person name="Kersten P."/>
            <person name="Kohler A."/>
            <person name="Kuees U."/>
            <person name="Kumar T.K.A."/>
            <person name="Kuo A."/>
            <person name="LaButti K."/>
            <person name="Larrondo L.F."/>
            <person name="Lindquist E."/>
            <person name="Ling A."/>
            <person name="Lombard V."/>
            <person name="Lucas S."/>
            <person name="Lundell T."/>
            <person name="Martin R."/>
            <person name="McLaughlin D.J."/>
            <person name="Morgenstern I."/>
            <person name="Morin E."/>
            <person name="Murat C."/>
            <person name="Nagy L.G."/>
            <person name="Nolan M."/>
            <person name="Ohm R.A."/>
            <person name="Patyshakuliyeva A."/>
            <person name="Rokas A."/>
            <person name="Ruiz-Duenas F.J."/>
            <person name="Sabat G."/>
            <person name="Salamov A."/>
            <person name="Samejima M."/>
            <person name="Schmutz J."/>
            <person name="Slot J.C."/>
            <person name="St John F."/>
            <person name="Stenlid J."/>
            <person name="Sun H."/>
            <person name="Sun S."/>
            <person name="Syed K."/>
            <person name="Tsang A."/>
            <person name="Wiebenga A."/>
            <person name="Young D."/>
            <person name="Pisabarro A."/>
            <person name="Eastwood D.C."/>
            <person name="Martin F."/>
            <person name="Cullen D."/>
            <person name="Grigoriev I.V."/>
            <person name="Hibbett D.S."/>
        </authorList>
    </citation>
    <scope>NUCLEOTIDE SEQUENCE [LARGE SCALE GENOMIC DNA]</scope>
    <source>
        <strain evidence="19">RWD-64-598 SS2</strain>
    </source>
</reference>
<dbReference type="GO" id="GO:0006508">
    <property type="term" value="P:proteolysis"/>
    <property type="evidence" value="ECO:0007669"/>
    <property type="project" value="UniProtKB-KW"/>
</dbReference>
<feature type="domain" description="Peptidase S53" evidence="17">
    <location>
        <begin position="220"/>
        <end position="589"/>
    </location>
</feature>
<evidence type="ECO:0000256" key="2">
    <source>
        <dbReference type="ARBA" id="ARBA00002451"/>
    </source>
</evidence>
<comment type="caution">
    <text evidence="18">The sequence shown here is derived from an EMBL/GenBank/DDBJ whole genome shotgun (WGS) entry which is preliminary data.</text>
</comment>
<comment type="cofactor">
    <cofactor evidence="15">
        <name>Ca(2+)</name>
        <dbReference type="ChEBI" id="CHEBI:29108"/>
    </cofactor>
    <text evidence="15">Binds 1 Ca(2+) ion per subunit.</text>
</comment>
<dbReference type="GeneID" id="19202236"/>
<gene>
    <name evidence="18" type="ORF">CONPUDRAFT_146770</name>
</gene>
<feature type="active site" description="Charge relay system" evidence="15">
    <location>
        <position position="289"/>
    </location>
</feature>
<dbReference type="Proteomes" id="UP000053558">
    <property type="component" value="Unassembled WGS sequence"/>
</dbReference>
<dbReference type="GO" id="GO:0005576">
    <property type="term" value="C:extracellular region"/>
    <property type="evidence" value="ECO:0007669"/>
    <property type="project" value="UniProtKB-SubCell"/>
</dbReference>
<keyword evidence="10 15" id="KW-0720">Serine protease</keyword>
<proteinExistence type="predicted"/>